<dbReference type="AlphaFoldDB" id="A0A643G0Y2"/>
<evidence type="ECO:0000313" key="1">
    <source>
        <dbReference type="EMBL" id="QOT80191.1"/>
    </source>
</evidence>
<dbReference type="GeneID" id="98403653"/>
<dbReference type="Proteomes" id="UP000397656">
    <property type="component" value="Chromosome 2"/>
</dbReference>
<dbReference type="EMBL" id="CP062804">
    <property type="protein sequence ID" value="QOT80191.1"/>
    <property type="molecule type" value="Genomic_DNA"/>
</dbReference>
<name>A0A643G0Y2_9BURK</name>
<dbReference type="RefSeq" id="WP_150984419.1">
    <property type="nucleotide sequence ID" value="NZ_CP062804.1"/>
</dbReference>
<sequence length="277" mass="30793">MANYLEEYCTRIRRAAATAVIDKPVLVDRDGIYTMCYVPFEHSHEHARLVLVSTTPGHTHVQLAAELTESLLQRHAPGRTIQRENKRRAELGGPLVRPNLIRMLDHFGIAQLVGLPGAAALWDEGFERLQPLALLPYATTRRGLAFDGDLEELMAVPMLRRVFENLFLGALGQMDDQALYLALGRTAWSALGHAADRGLLQRRQLLGMMPVPARAGSMVKYFLREVSVDALSPRDPVRHRTAWLDAAHDELVAAVRRQRQHDADASQPGTAATCLEA</sequence>
<protein>
    <submittedName>
        <fullName evidence="1">Uncharacterized protein</fullName>
    </submittedName>
</protein>
<reference evidence="1 2" key="1">
    <citation type="submission" date="2020-10" db="EMBL/GenBank/DDBJ databases">
        <title>Complete genome sequence of Cupriavidus basilensis CCUG 49340T.</title>
        <authorList>
            <person name="Salva-Serra F."/>
            <person name="Donoso R.A."/>
            <person name="Cho K.H."/>
            <person name="Yoo J.A."/>
            <person name="Lee K."/>
            <person name="Yoon S.-H."/>
            <person name="Perez-Pantoja D."/>
            <person name="Moore E.R.B."/>
        </authorList>
    </citation>
    <scope>NUCLEOTIDE SEQUENCE [LARGE SCALE GENOMIC DNA]</scope>
    <source>
        <strain evidence="2">CCUG 49340</strain>
    </source>
</reference>
<proteinExistence type="predicted"/>
<organism evidence="1 2">
    <name type="scientific">Cupriavidus basilensis</name>
    <dbReference type="NCBI Taxonomy" id="68895"/>
    <lineage>
        <taxon>Bacteria</taxon>
        <taxon>Pseudomonadati</taxon>
        <taxon>Pseudomonadota</taxon>
        <taxon>Betaproteobacteria</taxon>
        <taxon>Burkholderiales</taxon>
        <taxon>Burkholderiaceae</taxon>
        <taxon>Cupriavidus</taxon>
    </lineage>
</organism>
<gene>
    <name evidence="1" type="ORF">F7R26_022230</name>
</gene>
<accession>A0A643G0Y2</accession>
<evidence type="ECO:0000313" key="2">
    <source>
        <dbReference type="Proteomes" id="UP000397656"/>
    </source>
</evidence>